<gene>
    <name evidence="2" type="ORF">Q8G35_18610</name>
</gene>
<dbReference type="EMBL" id="JAUUTP010000022">
    <property type="protein sequence ID" value="MDP1420339.1"/>
    <property type="molecule type" value="Genomic_DNA"/>
</dbReference>
<feature type="transmembrane region" description="Helical" evidence="1">
    <location>
        <begin position="57"/>
        <end position="76"/>
    </location>
</feature>
<evidence type="ECO:0000313" key="3">
    <source>
        <dbReference type="Proteomes" id="UP001178277"/>
    </source>
</evidence>
<keyword evidence="1" id="KW-0812">Transmembrane</keyword>
<name>A0AA90NV74_9BACI</name>
<feature type="transmembrane region" description="Helical" evidence="1">
    <location>
        <begin position="12"/>
        <end position="35"/>
    </location>
</feature>
<accession>A0AA90NV74</accession>
<dbReference type="AlphaFoldDB" id="A0AA90NV74"/>
<dbReference type="Proteomes" id="UP001178277">
    <property type="component" value="Unassembled WGS sequence"/>
</dbReference>
<comment type="caution">
    <text evidence="2">The sequence shown here is derived from an EMBL/GenBank/DDBJ whole genome shotgun (WGS) entry which is preliminary data.</text>
</comment>
<organism evidence="2 3">
    <name type="scientific">Peribacillus simplex</name>
    <dbReference type="NCBI Taxonomy" id="1478"/>
    <lineage>
        <taxon>Bacteria</taxon>
        <taxon>Bacillati</taxon>
        <taxon>Bacillota</taxon>
        <taxon>Bacilli</taxon>
        <taxon>Bacillales</taxon>
        <taxon>Bacillaceae</taxon>
        <taxon>Peribacillus</taxon>
    </lineage>
</organism>
<keyword evidence="1" id="KW-1133">Transmembrane helix</keyword>
<evidence type="ECO:0000256" key="1">
    <source>
        <dbReference type="SAM" id="Phobius"/>
    </source>
</evidence>
<sequence length="80" mass="9378">MISKKGITLRTVLNIYGVFTVLALILSIFTTPISINENMQLFYNEDLKMEAKKVKEFLFFIFGSALVYFSLVNLYYKYMK</sequence>
<reference evidence="2" key="1">
    <citation type="submission" date="2023-07" db="EMBL/GenBank/DDBJ databases">
        <title>Murine gut Bacillus species.</title>
        <authorList>
            <person name="Gutman E."/>
            <person name="Hashuel R."/>
            <person name="Litvak Y."/>
        </authorList>
    </citation>
    <scope>NUCLEOTIDE SEQUENCE</scope>
    <source>
        <strain evidence="2">RU283</strain>
    </source>
</reference>
<keyword evidence="1" id="KW-0472">Membrane</keyword>
<dbReference type="RefSeq" id="WP_305161506.1">
    <property type="nucleotide sequence ID" value="NZ_JAUUTP010000022.1"/>
</dbReference>
<protein>
    <submittedName>
        <fullName evidence="2">Uncharacterized protein</fullName>
    </submittedName>
</protein>
<proteinExistence type="predicted"/>
<evidence type="ECO:0000313" key="2">
    <source>
        <dbReference type="EMBL" id="MDP1420339.1"/>
    </source>
</evidence>